<gene>
    <name evidence="2" type="ORF">POPTR_005G076400</name>
</gene>
<dbReference type="ExpressionAtlas" id="B9H534">
    <property type="expression patterns" value="baseline and differential"/>
</dbReference>
<dbReference type="Proteomes" id="UP000006729">
    <property type="component" value="Chromosome 5"/>
</dbReference>
<dbReference type="InterPro" id="IPR040262">
    <property type="entry name" value="At4g38062-like"/>
</dbReference>
<dbReference type="InParanoid" id="B9H534"/>
<name>B9H534_POPTR</name>
<feature type="coiled-coil region" evidence="1">
    <location>
        <begin position="1"/>
        <end position="69"/>
    </location>
</feature>
<proteinExistence type="predicted"/>
<protein>
    <submittedName>
        <fullName evidence="2">Uncharacterized protein</fullName>
    </submittedName>
</protein>
<keyword evidence="3" id="KW-1185">Reference proteome</keyword>
<dbReference type="STRING" id="3694.B9H534"/>
<keyword evidence="1" id="KW-0175">Coiled coil</keyword>
<reference evidence="2 3" key="1">
    <citation type="journal article" date="2006" name="Science">
        <title>The genome of black cottonwood, Populus trichocarpa (Torr. &amp; Gray).</title>
        <authorList>
            <person name="Tuskan G.A."/>
            <person name="Difazio S."/>
            <person name="Jansson S."/>
            <person name="Bohlmann J."/>
            <person name="Grigoriev I."/>
            <person name="Hellsten U."/>
            <person name="Putnam N."/>
            <person name="Ralph S."/>
            <person name="Rombauts S."/>
            <person name="Salamov A."/>
            <person name="Schein J."/>
            <person name="Sterck L."/>
            <person name="Aerts A."/>
            <person name="Bhalerao R.R."/>
            <person name="Bhalerao R.P."/>
            <person name="Blaudez D."/>
            <person name="Boerjan W."/>
            <person name="Brun A."/>
            <person name="Brunner A."/>
            <person name="Busov V."/>
            <person name="Campbell M."/>
            <person name="Carlson J."/>
            <person name="Chalot M."/>
            <person name="Chapman J."/>
            <person name="Chen G.L."/>
            <person name="Cooper D."/>
            <person name="Coutinho P.M."/>
            <person name="Couturier J."/>
            <person name="Covert S."/>
            <person name="Cronk Q."/>
            <person name="Cunningham R."/>
            <person name="Davis J."/>
            <person name="Degroeve S."/>
            <person name="Dejardin A."/>
            <person name="Depamphilis C."/>
            <person name="Detter J."/>
            <person name="Dirks B."/>
            <person name="Dubchak I."/>
            <person name="Duplessis S."/>
            <person name="Ehlting J."/>
            <person name="Ellis B."/>
            <person name="Gendler K."/>
            <person name="Goodstein D."/>
            <person name="Gribskov M."/>
            <person name="Grimwood J."/>
            <person name="Groover A."/>
            <person name="Gunter L."/>
            <person name="Hamberger B."/>
            <person name="Heinze B."/>
            <person name="Helariutta Y."/>
            <person name="Henrissat B."/>
            <person name="Holligan D."/>
            <person name="Holt R."/>
            <person name="Huang W."/>
            <person name="Islam-Faridi N."/>
            <person name="Jones S."/>
            <person name="Jones-Rhoades M."/>
            <person name="Jorgensen R."/>
            <person name="Joshi C."/>
            <person name="Kangasjarvi J."/>
            <person name="Karlsson J."/>
            <person name="Kelleher C."/>
            <person name="Kirkpatrick R."/>
            <person name="Kirst M."/>
            <person name="Kohler A."/>
            <person name="Kalluri U."/>
            <person name="Larimer F."/>
            <person name="Leebens-Mack J."/>
            <person name="Leple J.C."/>
            <person name="Locascio P."/>
            <person name="Lou Y."/>
            <person name="Lucas S."/>
            <person name="Martin F."/>
            <person name="Montanini B."/>
            <person name="Napoli C."/>
            <person name="Nelson D.R."/>
            <person name="Nelson C."/>
            <person name="Nieminen K."/>
            <person name="Nilsson O."/>
            <person name="Pereda V."/>
            <person name="Peter G."/>
            <person name="Philippe R."/>
            <person name="Pilate G."/>
            <person name="Poliakov A."/>
            <person name="Razumovskaya J."/>
            <person name="Richardson P."/>
            <person name="Rinaldi C."/>
            <person name="Ritland K."/>
            <person name="Rouze P."/>
            <person name="Ryaboy D."/>
            <person name="Schmutz J."/>
            <person name="Schrader J."/>
            <person name="Segerman B."/>
            <person name="Shin H."/>
            <person name="Siddiqui A."/>
            <person name="Sterky F."/>
            <person name="Terry A."/>
            <person name="Tsai C.J."/>
            <person name="Uberbacher E."/>
            <person name="Unneberg P."/>
            <person name="Vahala J."/>
            <person name="Wall K."/>
            <person name="Wessler S."/>
            <person name="Yang G."/>
            <person name="Yin T."/>
            <person name="Douglas C."/>
            <person name="Marra M."/>
            <person name="Sandberg G."/>
            <person name="Van de Peer Y."/>
            <person name="Rokhsar D."/>
        </authorList>
    </citation>
    <scope>NUCLEOTIDE SEQUENCE [LARGE SCALE GENOMIC DNA]</scope>
    <source>
        <strain evidence="3">cv. Nisqually</strain>
    </source>
</reference>
<dbReference type="PANTHER" id="PTHR45287">
    <property type="entry name" value="OS03G0691500 PROTEIN"/>
    <property type="match status" value="1"/>
</dbReference>
<evidence type="ECO:0000313" key="3">
    <source>
        <dbReference type="Proteomes" id="UP000006729"/>
    </source>
</evidence>
<dbReference type="AlphaFoldDB" id="B9H534"/>
<accession>B9H534</accession>
<dbReference type="EMBL" id="CM009294">
    <property type="protein sequence ID" value="PNT35446.1"/>
    <property type="molecule type" value="Genomic_DNA"/>
</dbReference>
<evidence type="ECO:0000256" key="1">
    <source>
        <dbReference type="SAM" id="Coils"/>
    </source>
</evidence>
<organism evidence="2 3">
    <name type="scientific">Populus trichocarpa</name>
    <name type="common">Western balsam poplar</name>
    <name type="synonym">Populus balsamifera subsp. trichocarpa</name>
    <dbReference type="NCBI Taxonomy" id="3694"/>
    <lineage>
        <taxon>Eukaryota</taxon>
        <taxon>Viridiplantae</taxon>
        <taxon>Streptophyta</taxon>
        <taxon>Embryophyta</taxon>
        <taxon>Tracheophyta</taxon>
        <taxon>Spermatophyta</taxon>
        <taxon>Magnoliopsida</taxon>
        <taxon>eudicotyledons</taxon>
        <taxon>Gunneridae</taxon>
        <taxon>Pentapetalae</taxon>
        <taxon>rosids</taxon>
        <taxon>fabids</taxon>
        <taxon>Malpighiales</taxon>
        <taxon>Salicaceae</taxon>
        <taxon>Saliceae</taxon>
        <taxon>Populus</taxon>
    </lineage>
</organism>
<sequence>MDSIYGGLDEAKAEIEKLKADLKCKSLEQMHRNCSINLKAKEAEWSSQLEKLTGELDNYGSALENKETAIKELGMELKNCHSMILQLKLQNEEASSMILVLKSGITEA</sequence>
<evidence type="ECO:0000313" key="2">
    <source>
        <dbReference type="EMBL" id="PNT35446.1"/>
    </source>
</evidence>
<dbReference type="PANTHER" id="PTHR45287:SF4">
    <property type="entry name" value="OS03G0691500 PROTEIN"/>
    <property type="match status" value="1"/>
</dbReference>
<dbReference type="HOGENOM" id="CLU_175112_0_0_1"/>